<sequence length="271" mass="31621">NTNTKILIIKEQGVGDEILYGSMYSEFLSKFPNSKIEADTRLISIFKRSFNNQNFVPLKKYSSNIKEIENFETIIYAGSLGRLFRNNLRDFPKKHYLKINPNINAKIQKKINIISNLPKIGIAWKSKREILGNDKSINLEILLPILKLKKFTFINLQYGDSDLEIQKFFEKRKINIHTIENIDLFNDFESVASILRSLDLFITVSNSTTHLAGALGVRTWLIKPKEHAIFHYWLSLSNKTPWYNSIKMFQHEEGWVKTIEKIKIDLLNLKI</sequence>
<name>A0A382T2M2_9ZZZZ</name>
<dbReference type="Gene3D" id="3.40.50.2000">
    <property type="entry name" value="Glycogen Phosphorylase B"/>
    <property type="match status" value="1"/>
</dbReference>
<feature type="non-terminal residue" evidence="1">
    <location>
        <position position="1"/>
    </location>
</feature>
<dbReference type="SUPFAM" id="SSF53756">
    <property type="entry name" value="UDP-Glycosyltransferase/glycogen phosphorylase"/>
    <property type="match status" value="1"/>
</dbReference>
<evidence type="ECO:0000313" key="1">
    <source>
        <dbReference type="EMBL" id="SVD16072.1"/>
    </source>
</evidence>
<evidence type="ECO:0008006" key="2">
    <source>
        <dbReference type="Google" id="ProtNLM"/>
    </source>
</evidence>
<proteinExistence type="predicted"/>
<gene>
    <name evidence="1" type="ORF">METZ01_LOCUS368926</name>
</gene>
<dbReference type="AlphaFoldDB" id="A0A382T2M2"/>
<organism evidence="1">
    <name type="scientific">marine metagenome</name>
    <dbReference type="NCBI Taxonomy" id="408172"/>
    <lineage>
        <taxon>unclassified sequences</taxon>
        <taxon>metagenomes</taxon>
        <taxon>ecological metagenomes</taxon>
    </lineage>
</organism>
<protein>
    <recommendedName>
        <fullName evidence="2">Glycosyltransferase family 9 protein</fullName>
    </recommendedName>
</protein>
<reference evidence="1" key="1">
    <citation type="submission" date="2018-05" db="EMBL/GenBank/DDBJ databases">
        <authorList>
            <person name="Lanie J.A."/>
            <person name="Ng W.-L."/>
            <person name="Kazmierczak K.M."/>
            <person name="Andrzejewski T.M."/>
            <person name="Davidsen T.M."/>
            <person name="Wayne K.J."/>
            <person name="Tettelin H."/>
            <person name="Glass J.I."/>
            <person name="Rusch D."/>
            <person name="Podicherti R."/>
            <person name="Tsui H.-C.T."/>
            <person name="Winkler M.E."/>
        </authorList>
    </citation>
    <scope>NUCLEOTIDE SEQUENCE</scope>
</reference>
<dbReference type="EMBL" id="UINC01133248">
    <property type="protein sequence ID" value="SVD16072.1"/>
    <property type="molecule type" value="Genomic_DNA"/>
</dbReference>
<accession>A0A382T2M2</accession>